<sequence length="330" mass="35977">MKTHKIYISLMTVMLLTMGWFTSCNKVEHEIDDAIVSINEATANSVQLGQTLKVGFITNRVSSFEFSVVKDGNALMTEQITLEGNEKIISREFDIPNDESWMGDALLQVSYDAGGQRIEKTQALTILESNPEMFLVGGSTGAGWEPTLATPMFLYNGANSKDQFEIFEYITVAGDGFKFLPTNTGWDNAFGAGTTTGTLLQTGDAGNITVTEDAFYRVRMDAEALTYDLLKVTWGIVGDATPGGWDNSTNMTFEGGKGTYIWKITANLSEGSMKFRYNNEWSVGGFPSNLGGSSSNLEWDGGNIAIESAGTYDIELNLSPSGYTAKIEKQ</sequence>
<gene>
    <name evidence="1" type="ORF">H8B21_07215</name>
</gene>
<evidence type="ECO:0000313" key="1">
    <source>
        <dbReference type="EMBL" id="MBD1421358.1"/>
    </source>
</evidence>
<dbReference type="PROSITE" id="PS51257">
    <property type="entry name" value="PROKAR_LIPOPROTEIN"/>
    <property type="match status" value="1"/>
</dbReference>
<keyword evidence="2" id="KW-1185">Reference proteome</keyword>
<reference evidence="1 2" key="1">
    <citation type="submission" date="2020-08" db="EMBL/GenBank/DDBJ databases">
        <title>Sphingobacterium sp. DN00404 isolated from aquaculture water.</title>
        <authorList>
            <person name="Zhang M."/>
        </authorList>
    </citation>
    <scope>NUCLEOTIDE SEQUENCE [LARGE SCALE GENOMIC DNA]</scope>
    <source>
        <strain evidence="1 2">KCTC 42746</strain>
    </source>
</reference>
<organism evidence="1 2">
    <name type="scientific">Sphingobacterium chuzhouense</name>
    <dbReference type="NCBI Taxonomy" id="1742264"/>
    <lineage>
        <taxon>Bacteria</taxon>
        <taxon>Pseudomonadati</taxon>
        <taxon>Bacteroidota</taxon>
        <taxon>Sphingobacteriia</taxon>
        <taxon>Sphingobacteriales</taxon>
        <taxon>Sphingobacteriaceae</taxon>
        <taxon>Sphingobacterium</taxon>
    </lineage>
</organism>
<proteinExistence type="predicted"/>
<dbReference type="Proteomes" id="UP000651112">
    <property type="component" value="Unassembled WGS sequence"/>
</dbReference>
<evidence type="ECO:0000313" key="2">
    <source>
        <dbReference type="Proteomes" id="UP000651112"/>
    </source>
</evidence>
<name>A0ABR7XQD4_9SPHI</name>
<dbReference type="Gene3D" id="2.60.40.3620">
    <property type="match status" value="2"/>
</dbReference>
<comment type="caution">
    <text evidence="1">The sequence shown here is derived from an EMBL/GenBank/DDBJ whole genome shotgun (WGS) entry which is preliminary data.</text>
</comment>
<dbReference type="EMBL" id="JACNYL010000002">
    <property type="protein sequence ID" value="MBD1421358.1"/>
    <property type="molecule type" value="Genomic_DNA"/>
</dbReference>
<accession>A0ABR7XQD4</accession>
<dbReference type="CDD" id="cd12956">
    <property type="entry name" value="CBM_SusE-F_like"/>
    <property type="match status" value="1"/>
</dbReference>
<protein>
    <submittedName>
        <fullName evidence="1">SusF/SusE family outer membrane protein</fullName>
    </submittedName>
</protein>
<dbReference type="RefSeq" id="WP_190313133.1">
    <property type="nucleotide sequence ID" value="NZ_JACNYL010000002.1"/>
</dbReference>